<feature type="transmembrane region" description="Helical" evidence="2">
    <location>
        <begin position="250"/>
        <end position="274"/>
    </location>
</feature>
<reference evidence="3" key="1">
    <citation type="submission" date="2021-02" db="EMBL/GenBank/DDBJ databases">
        <title>Psilocybe cubensis genome.</title>
        <authorList>
            <person name="Mckernan K.J."/>
            <person name="Crawford S."/>
            <person name="Trippe A."/>
            <person name="Kane L.T."/>
            <person name="Mclaughlin S."/>
        </authorList>
    </citation>
    <scope>NUCLEOTIDE SEQUENCE [LARGE SCALE GENOMIC DNA]</scope>
    <source>
        <strain evidence="3">MGC-MH-2018</strain>
    </source>
</reference>
<dbReference type="EMBL" id="JAFIQS010000007">
    <property type="protein sequence ID" value="KAG5167292.1"/>
    <property type="molecule type" value="Genomic_DNA"/>
</dbReference>
<comment type="caution">
    <text evidence="3">The sequence shown here is derived from an EMBL/GenBank/DDBJ whole genome shotgun (WGS) entry which is preliminary data.</text>
</comment>
<keyword evidence="2" id="KW-0472">Membrane</keyword>
<feature type="transmembrane region" description="Helical" evidence="2">
    <location>
        <begin position="280"/>
        <end position="301"/>
    </location>
</feature>
<sequence length="382" mass="43070">MSDSNHQFDKIVMKGIPFDIAVTFAVWIEVWIVVFKAHGSNSNRGNGFSLQLLLYGVYVTLFISALSVMFKRRSSNRANRTTISAWIFSVFIMLMFIVATLHVALALFRCLRAYILRVDPRGAFWYLWDLTRWDSAVTNALLCTMSWLGDILVIYRCYYVWNCNLLVILVPLLLFLATVGINAYTLYWFAHPSDTHIDINLVTSLLNSIYPLAFIQNVLTTGLITFKIWLQHKASSAAGVIDRGSRLSLIRVLLIIIESAMIYTFQIFVLIILYFKSNTFQFIVQSAIVPSIGIVFVLIAVRVHIAKSKSTLGTGLGTLPAWLDDGGSAFELTDQRSPTPIPAITFRVSANHFERDDEPDSPFDSSAYTHKSEQSSKAMHVV</sequence>
<feature type="region of interest" description="Disordered" evidence="1">
    <location>
        <begin position="355"/>
        <end position="382"/>
    </location>
</feature>
<feature type="transmembrane region" description="Helical" evidence="2">
    <location>
        <begin position="12"/>
        <end position="32"/>
    </location>
</feature>
<dbReference type="AlphaFoldDB" id="A0A8H7XUV7"/>
<feature type="transmembrane region" description="Helical" evidence="2">
    <location>
        <begin position="165"/>
        <end position="189"/>
    </location>
</feature>
<accession>A0A8H7XUV7</accession>
<dbReference type="OrthoDB" id="3346544at2759"/>
<name>A0A8H7XUV7_PSICU</name>
<evidence type="ECO:0000256" key="1">
    <source>
        <dbReference type="SAM" id="MobiDB-lite"/>
    </source>
</evidence>
<feature type="transmembrane region" description="Helical" evidence="2">
    <location>
        <begin position="83"/>
        <end position="116"/>
    </location>
</feature>
<feature type="transmembrane region" description="Helical" evidence="2">
    <location>
        <begin position="136"/>
        <end position="158"/>
    </location>
</feature>
<protein>
    <submittedName>
        <fullName evidence="3">Uncharacterized protein</fullName>
    </submittedName>
</protein>
<proteinExistence type="predicted"/>
<gene>
    <name evidence="3" type="ORF">JR316_007639</name>
</gene>
<keyword evidence="2" id="KW-1133">Transmembrane helix</keyword>
<evidence type="ECO:0000256" key="2">
    <source>
        <dbReference type="SAM" id="Phobius"/>
    </source>
</evidence>
<evidence type="ECO:0000313" key="3">
    <source>
        <dbReference type="EMBL" id="KAG5167292.1"/>
    </source>
</evidence>
<organism evidence="3">
    <name type="scientific">Psilocybe cubensis</name>
    <name type="common">Psychedelic mushroom</name>
    <name type="synonym">Stropharia cubensis</name>
    <dbReference type="NCBI Taxonomy" id="181762"/>
    <lineage>
        <taxon>Eukaryota</taxon>
        <taxon>Fungi</taxon>
        <taxon>Dikarya</taxon>
        <taxon>Basidiomycota</taxon>
        <taxon>Agaricomycotina</taxon>
        <taxon>Agaricomycetes</taxon>
        <taxon>Agaricomycetidae</taxon>
        <taxon>Agaricales</taxon>
        <taxon>Agaricineae</taxon>
        <taxon>Strophariaceae</taxon>
        <taxon>Psilocybe</taxon>
    </lineage>
</organism>
<feature type="transmembrane region" description="Helical" evidence="2">
    <location>
        <begin position="52"/>
        <end position="71"/>
    </location>
</feature>
<feature type="transmembrane region" description="Helical" evidence="2">
    <location>
        <begin position="209"/>
        <end position="230"/>
    </location>
</feature>
<keyword evidence="2" id="KW-0812">Transmembrane</keyword>